<proteinExistence type="predicted"/>
<dbReference type="PANTHER" id="PTHR36571">
    <property type="entry name" value="PROTEIN YGIW"/>
    <property type="match status" value="1"/>
</dbReference>
<name>A0A6L9Y407_9BURK</name>
<keyword evidence="1 2" id="KW-0732">Signal</keyword>
<organism evidence="3 4">
    <name type="scientific">Pelistega ratti</name>
    <dbReference type="NCBI Taxonomy" id="2652177"/>
    <lineage>
        <taxon>Bacteria</taxon>
        <taxon>Pseudomonadati</taxon>
        <taxon>Pseudomonadota</taxon>
        <taxon>Betaproteobacteria</taxon>
        <taxon>Burkholderiales</taxon>
        <taxon>Alcaligenaceae</taxon>
        <taxon>Pelistega</taxon>
    </lineage>
</organism>
<feature type="chain" id="PRO_5026949881" evidence="2">
    <location>
        <begin position="22"/>
        <end position="127"/>
    </location>
</feature>
<dbReference type="PANTHER" id="PTHR36571:SF1">
    <property type="entry name" value="PROTEIN YGIW"/>
    <property type="match status" value="1"/>
</dbReference>
<dbReference type="InterPro" id="IPR036700">
    <property type="entry name" value="BOBF_sf"/>
</dbReference>
<feature type="signal peptide" evidence="2">
    <location>
        <begin position="1"/>
        <end position="21"/>
    </location>
</feature>
<accession>A0A6L9Y407</accession>
<dbReference type="RefSeq" id="WP_159990598.1">
    <property type="nucleotide sequence ID" value="NZ_CP047165.1"/>
</dbReference>
<evidence type="ECO:0000256" key="2">
    <source>
        <dbReference type="SAM" id="SignalP"/>
    </source>
</evidence>
<dbReference type="SUPFAM" id="SSF101756">
    <property type="entry name" value="Hypothetical protein YgiW"/>
    <property type="match status" value="1"/>
</dbReference>
<keyword evidence="4" id="KW-1185">Reference proteome</keyword>
<dbReference type="InterPro" id="IPR005220">
    <property type="entry name" value="CarO-like"/>
</dbReference>
<reference evidence="3 4" key="1">
    <citation type="submission" date="2020-02" db="EMBL/GenBank/DDBJ databases">
        <title>Pelistega sp. NLN82 were isolated from wild rodents of the Hainan Island.</title>
        <authorList>
            <person name="Niu N."/>
            <person name="Zhou J."/>
        </authorList>
    </citation>
    <scope>NUCLEOTIDE SEQUENCE [LARGE SCALE GENOMIC DNA]</scope>
    <source>
        <strain evidence="3 4">NLN82</strain>
    </source>
</reference>
<sequence>MKKLTILATILAASVGTTAFAQQGGFQATTPNNQNAGFTGQQAVSKVSEASQWRDDQYVVLQGKIVKQIGKDDFIFSDGTGEIEIEVDDKAWYGQNITPADKIKVFGEVDKSWNRTEVEIHRIEKVK</sequence>
<dbReference type="EMBL" id="JAAGYR010000003">
    <property type="protein sequence ID" value="NEN75182.1"/>
    <property type="molecule type" value="Genomic_DNA"/>
</dbReference>
<dbReference type="AlphaFoldDB" id="A0A6L9Y407"/>
<dbReference type="Proteomes" id="UP000477651">
    <property type="component" value="Unassembled WGS sequence"/>
</dbReference>
<evidence type="ECO:0000313" key="4">
    <source>
        <dbReference type="Proteomes" id="UP000477651"/>
    </source>
</evidence>
<evidence type="ECO:0000313" key="3">
    <source>
        <dbReference type="EMBL" id="NEN75182.1"/>
    </source>
</evidence>
<dbReference type="NCBIfam" id="NF033674">
    <property type="entry name" value="stress_OB_fold"/>
    <property type="match status" value="1"/>
</dbReference>
<dbReference type="Pfam" id="PF04076">
    <property type="entry name" value="BOF"/>
    <property type="match status" value="1"/>
</dbReference>
<protein>
    <submittedName>
        <fullName evidence="3">NirD/YgiW/YdeI family stress tolerance protein</fullName>
    </submittedName>
</protein>
<comment type="caution">
    <text evidence="3">The sequence shown here is derived from an EMBL/GenBank/DDBJ whole genome shotgun (WGS) entry which is preliminary data.</text>
</comment>
<dbReference type="Gene3D" id="2.40.50.200">
    <property type="entry name" value="Bacterial OB-fold"/>
    <property type="match status" value="1"/>
</dbReference>
<gene>
    <name evidence="3" type="ORF">F9B74_02420</name>
</gene>
<evidence type="ECO:0000256" key="1">
    <source>
        <dbReference type="ARBA" id="ARBA00022729"/>
    </source>
</evidence>